<feature type="region of interest" description="Disordered" evidence="1">
    <location>
        <begin position="1"/>
        <end position="58"/>
    </location>
</feature>
<feature type="compositionally biased region" description="Basic residues" evidence="1">
    <location>
        <begin position="1"/>
        <end position="14"/>
    </location>
</feature>
<feature type="region of interest" description="Disordered" evidence="1">
    <location>
        <begin position="103"/>
        <end position="128"/>
    </location>
</feature>
<organism evidence="2 3">
    <name type="scientific">Rhodococcus ruber</name>
    <dbReference type="NCBI Taxonomy" id="1830"/>
    <lineage>
        <taxon>Bacteria</taxon>
        <taxon>Bacillati</taxon>
        <taxon>Actinomycetota</taxon>
        <taxon>Actinomycetes</taxon>
        <taxon>Mycobacteriales</taxon>
        <taxon>Nocardiaceae</taxon>
        <taxon>Rhodococcus</taxon>
    </lineage>
</organism>
<gene>
    <name evidence="2" type="ORF">RHRU231_230002</name>
</gene>
<dbReference type="Proteomes" id="UP000042997">
    <property type="component" value="Unassembled WGS sequence"/>
</dbReference>
<dbReference type="AlphaFoldDB" id="A0A098BEN0"/>
<evidence type="ECO:0000313" key="3">
    <source>
        <dbReference type="Proteomes" id="UP000042997"/>
    </source>
</evidence>
<dbReference type="EMBL" id="CCSD01000032">
    <property type="protein sequence ID" value="CDZ87174.1"/>
    <property type="molecule type" value="Genomic_DNA"/>
</dbReference>
<proteinExistence type="predicted"/>
<evidence type="ECO:0000256" key="1">
    <source>
        <dbReference type="SAM" id="MobiDB-lite"/>
    </source>
</evidence>
<feature type="compositionally biased region" description="Basic and acidic residues" evidence="1">
    <location>
        <begin position="110"/>
        <end position="128"/>
    </location>
</feature>
<protein>
    <submittedName>
        <fullName evidence="2">Uncharacterized protein</fullName>
    </submittedName>
</protein>
<name>A0A098BEN0_9NOCA</name>
<sequence>MRIRTTSGSRRHSTRLGQRIPGGGQIVSLEDQAHGTTPRPVAASPNRSEGPFGDYDMDMVQRPSTAAVPRGSIMMVSNQDGGNLLVTTILRRSWTASARRKNAFAAARPDGQRTDAVDERSTPSREEF</sequence>
<evidence type="ECO:0000313" key="2">
    <source>
        <dbReference type="EMBL" id="CDZ87174.1"/>
    </source>
</evidence>
<reference evidence="2 3" key="1">
    <citation type="journal article" date="2014" name="Genome Announc.">
        <title>Draft Genome Sequence of Propane- and Butane-Oxidizing Actinobacterium Rhodococcus ruber IEGM 231.</title>
        <authorList>
            <person name="Ivshina I.B."/>
            <person name="Kuyukina M.S."/>
            <person name="Krivoruchko A.V."/>
            <person name="Barbe V."/>
            <person name="Fischer C."/>
        </authorList>
    </citation>
    <scope>NUCLEOTIDE SEQUENCE [LARGE SCALE GENOMIC DNA]</scope>
</reference>
<accession>A0A098BEN0</accession>